<evidence type="ECO:0000313" key="6">
    <source>
        <dbReference type="Proteomes" id="UP000027153"/>
    </source>
</evidence>
<dbReference type="Gene3D" id="3.40.50.620">
    <property type="entry name" value="HUPs"/>
    <property type="match status" value="1"/>
</dbReference>
<dbReference type="PANTHER" id="PTHR10890:SF3">
    <property type="entry name" value="CYSTEINE--TRNA LIGASE, CYTOPLASMIC"/>
    <property type="match status" value="1"/>
</dbReference>
<evidence type="ECO:0000256" key="3">
    <source>
        <dbReference type="ARBA" id="ARBA00022840"/>
    </source>
</evidence>
<keyword evidence="6" id="KW-1185">Reference proteome</keyword>
<evidence type="ECO:0000313" key="5">
    <source>
        <dbReference type="EMBL" id="KCZ71417.1"/>
    </source>
</evidence>
<dbReference type="PANTHER" id="PTHR10890">
    <property type="entry name" value="CYSTEINYL-TRNA SYNTHETASE"/>
    <property type="match status" value="1"/>
</dbReference>
<dbReference type="GO" id="GO:0005829">
    <property type="term" value="C:cytosol"/>
    <property type="evidence" value="ECO:0007669"/>
    <property type="project" value="TreeGrafter"/>
</dbReference>
<proteinExistence type="predicted"/>
<keyword evidence="5" id="KW-0030">Aminoacyl-tRNA synthetase</keyword>
<dbReference type="GO" id="GO:0005524">
    <property type="term" value="F:ATP binding"/>
    <property type="evidence" value="ECO:0007669"/>
    <property type="project" value="UniProtKB-KW"/>
</dbReference>
<evidence type="ECO:0000259" key="4">
    <source>
        <dbReference type="Pfam" id="PF01406"/>
    </source>
</evidence>
<dbReference type="InterPro" id="IPR014729">
    <property type="entry name" value="Rossmann-like_a/b/a_fold"/>
</dbReference>
<dbReference type="Pfam" id="PF01406">
    <property type="entry name" value="tRNA-synt_1e"/>
    <property type="match status" value="1"/>
</dbReference>
<keyword evidence="1 5" id="KW-0436">Ligase</keyword>
<dbReference type="EMBL" id="JMIY01000005">
    <property type="protein sequence ID" value="KCZ71417.1"/>
    <property type="molecule type" value="Genomic_DNA"/>
</dbReference>
<reference evidence="5 6" key="1">
    <citation type="journal article" date="2013" name="Nature">
        <title>Anaerobic oxidation of methane coupled to nitrate reduction in a novel archaeal lineage.</title>
        <authorList>
            <person name="Haroon M.F."/>
            <person name="Hu S."/>
            <person name="Shi Y."/>
            <person name="Imelfort M."/>
            <person name="Keller J."/>
            <person name="Hugenholtz P."/>
            <person name="Yuan Z."/>
            <person name="Tyson G.W."/>
        </authorList>
    </citation>
    <scope>NUCLEOTIDE SEQUENCE [LARGE SCALE GENOMIC DNA]</scope>
    <source>
        <strain evidence="5 6">ANME-2d</strain>
    </source>
</reference>
<dbReference type="Proteomes" id="UP000027153">
    <property type="component" value="Unassembled WGS sequence"/>
</dbReference>
<organism evidence="5 6">
    <name type="scientific">Candidatus Methanoperedens nitratireducens</name>
    <dbReference type="NCBI Taxonomy" id="1392998"/>
    <lineage>
        <taxon>Archaea</taxon>
        <taxon>Methanobacteriati</taxon>
        <taxon>Methanobacteriota</taxon>
        <taxon>Stenosarchaea group</taxon>
        <taxon>Methanomicrobia</taxon>
        <taxon>Methanosarcinales</taxon>
        <taxon>ANME-2 cluster</taxon>
        <taxon>Candidatus Methanoperedentaceae</taxon>
        <taxon>Candidatus Methanoperedens</taxon>
    </lineage>
</organism>
<sequence length="434" mass="50238">MDAKIYLFVDSTQFKGIKLLVLYNSMTGAVEPFEALENREVKMFTCGPSIYQRPHIGNYRTFVFEDILQRYLEYLGYRVIRALNFTDIEDKSIEEAQKRNMDVLELTQQYADIFYEDIKLLKIEPPTCNPRSSTSVDRAVLLIQELLKKGHAYWYKGNVYFDPLTFEGFGKLAHLDMSRWPRVKRRFHRDTYPGDRWNRGDFIIWRGYKEGAIIYWDTAIGRGAPAWNIQDAAMLLQTLGLSIDILAGGEDNLVRHHDYIIATTEPVSGRQLARYWLHCAHLLVNGKKMSKSRGNIIYIDDLQRAGYTGEEIRFFLVYGHYKKKLDFSHDRIKKTSLKLKQAYGMINTIRNLGTGMHKTDNAVNELIMRLKRDFEKNMDNDLNVKPAFDSMLNTLSGLTELAEKSRVTPGDAERITAVLKSIDRVLQVFGQSLI</sequence>
<dbReference type="InterPro" id="IPR024909">
    <property type="entry name" value="Cys-tRNA/MSH_ligase"/>
</dbReference>
<keyword evidence="2" id="KW-0547">Nucleotide-binding</keyword>
<dbReference type="GO" id="GO:0004817">
    <property type="term" value="F:cysteine-tRNA ligase activity"/>
    <property type="evidence" value="ECO:0007669"/>
    <property type="project" value="UniProtKB-EC"/>
</dbReference>
<evidence type="ECO:0000256" key="2">
    <source>
        <dbReference type="ARBA" id="ARBA00022741"/>
    </source>
</evidence>
<comment type="caution">
    <text evidence="5">The sequence shown here is derived from an EMBL/GenBank/DDBJ whole genome shotgun (WGS) entry which is preliminary data.</text>
</comment>
<name>A0A062V243_9EURY</name>
<dbReference type="InterPro" id="IPR032678">
    <property type="entry name" value="tRNA-synt_1_cat_dom"/>
</dbReference>
<dbReference type="AlphaFoldDB" id="A0A062V243"/>
<dbReference type="EC" id="6.1.1.16" evidence="5"/>
<evidence type="ECO:0000256" key="1">
    <source>
        <dbReference type="ARBA" id="ARBA00022598"/>
    </source>
</evidence>
<gene>
    <name evidence="5" type="ORF">ANME2D_02147</name>
</gene>
<dbReference type="GO" id="GO:0006423">
    <property type="term" value="P:cysteinyl-tRNA aminoacylation"/>
    <property type="evidence" value="ECO:0007669"/>
    <property type="project" value="TreeGrafter"/>
</dbReference>
<protein>
    <submittedName>
        <fullName evidence="5">Cysteinyl-tRNA synthetase</fullName>
        <ecNumber evidence="5">6.1.1.16</ecNumber>
    </submittedName>
</protein>
<dbReference type="PRINTS" id="PR00983">
    <property type="entry name" value="TRNASYNTHCYS"/>
</dbReference>
<keyword evidence="3" id="KW-0067">ATP-binding</keyword>
<dbReference type="SUPFAM" id="SSF52374">
    <property type="entry name" value="Nucleotidylyl transferase"/>
    <property type="match status" value="1"/>
</dbReference>
<feature type="domain" description="tRNA synthetases class I catalytic" evidence="4">
    <location>
        <begin position="33"/>
        <end position="335"/>
    </location>
</feature>
<accession>A0A062V243</accession>